<evidence type="ECO:0000256" key="1">
    <source>
        <dbReference type="SAM" id="MobiDB-lite"/>
    </source>
</evidence>
<name>A0A173Y5L1_9FIRM</name>
<dbReference type="EMBL" id="CYYW01000003">
    <property type="protein sequence ID" value="CUN59204.1"/>
    <property type="molecule type" value="Genomic_DNA"/>
</dbReference>
<dbReference type="RefSeq" id="WP_055223128.1">
    <property type="nucleotide sequence ID" value="NZ_CYYW01000003.1"/>
</dbReference>
<keyword evidence="2" id="KW-1133">Transmembrane helix</keyword>
<accession>A0A173Y5L1</accession>
<organism evidence="3 4">
    <name type="scientific">Agathobacter rectalis</name>
    <dbReference type="NCBI Taxonomy" id="39491"/>
    <lineage>
        <taxon>Bacteria</taxon>
        <taxon>Bacillati</taxon>
        <taxon>Bacillota</taxon>
        <taxon>Clostridia</taxon>
        <taxon>Lachnospirales</taxon>
        <taxon>Lachnospiraceae</taxon>
        <taxon>Agathobacter</taxon>
    </lineage>
</organism>
<feature type="transmembrane region" description="Helical" evidence="2">
    <location>
        <begin position="227"/>
        <end position="247"/>
    </location>
</feature>
<sequence>MDNNNIGGMNPQQFSQNTPQTSQPHMGMSGIELQKMQQEAEQRRREKSRRNADFFGRLCIPTIIYALLYTIFLYENTGGILVTLFAIVTGVYSLYCMQILHIEAKPLTIWYSVMMILTGLSSGLTGNKIIQGFNFCWILVFLVFMLLHNFCNDRQWGLIKYIAAAFQAVFGAIGCIAEPFMDIADYMRNERMDSDNMGSDNMGSDSMVGDSANATAGEGHMKKHRMLYVFIGIAIAFPLVVLIVVLLCSADVVFASVIKKIFADINFFTVSKVVFLFVFALFSSYCGIKYLSKKRISDAPVETPAFPAAIGITVAATISVVYVFFCFIQIVYLFGGLMQLPSGYTYARYAREGFFQLLFVCILNVVIVLLGSGLFRKNKILNVFLILITLCTYIMIASSAYRMGLYVSEYGLTATRLCVLWALGVIALFMLGVILSICKPAFSLFRYGIIVIGVCYLVLAFARPDYLVARYNTVCMEDTDYKYLMSLSTDASPALAADADFMENNGMVNMYARQLAGETNDSLRQLNVSHIKAAHLFRDSIDEVKSSQLILLYVYSPYDSGSYNNNDTGLDGVDSIQMGYHVLKDTEDDDTAYYDYDSYSMDDTRVAAPVLFKWVDAVEVKKISDSERIFLAKIPRKALKGKEGVNIEYRFNKNGDVIYSSQYNVILDKKKGLNEVEMSYYAGTDGVDVPEYNIYGK</sequence>
<evidence type="ECO:0000313" key="3">
    <source>
        <dbReference type="EMBL" id="CUN59204.1"/>
    </source>
</evidence>
<keyword evidence="2" id="KW-0812">Transmembrane</keyword>
<reference evidence="3 4" key="1">
    <citation type="submission" date="2015-09" db="EMBL/GenBank/DDBJ databases">
        <authorList>
            <consortium name="Pathogen Informatics"/>
        </authorList>
    </citation>
    <scope>NUCLEOTIDE SEQUENCE [LARGE SCALE GENOMIC DNA]</scope>
    <source>
        <strain evidence="3 4">2789STDY5608860</strain>
    </source>
</reference>
<gene>
    <name evidence="3" type="ORF">ERS852417_00614</name>
</gene>
<dbReference type="InterPro" id="IPR025291">
    <property type="entry name" value="DUF4153"/>
</dbReference>
<feature type="transmembrane region" description="Helical" evidence="2">
    <location>
        <begin position="54"/>
        <end position="72"/>
    </location>
</feature>
<feature type="transmembrane region" description="Helical" evidence="2">
    <location>
        <begin position="267"/>
        <end position="288"/>
    </location>
</feature>
<feature type="compositionally biased region" description="Polar residues" evidence="1">
    <location>
        <begin position="1"/>
        <end position="24"/>
    </location>
</feature>
<feature type="region of interest" description="Disordered" evidence="1">
    <location>
        <begin position="1"/>
        <end position="27"/>
    </location>
</feature>
<dbReference type="Proteomes" id="UP000095384">
    <property type="component" value="Unassembled WGS sequence"/>
</dbReference>
<evidence type="ECO:0000256" key="2">
    <source>
        <dbReference type="SAM" id="Phobius"/>
    </source>
</evidence>
<evidence type="ECO:0000313" key="4">
    <source>
        <dbReference type="Proteomes" id="UP000095384"/>
    </source>
</evidence>
<feature type="transmembrane region" description="Helical" evidence="2">
    <location>
        <begin position="107"/>
        <end position="126"/>
    </location>
</feature>
<feature type="transmembrane region" description="Helical" evidence="2">
    <location>
        <begin position="78"/>
        <end position="95"/>
    </location>
</feature>
<dbReference type="Pfam" id="PF13687">
    <property type="entry name" value="DUF4153"/>
    <property type="match status" value="1"/>
</dbReference>
<proteinExistence type="predicted"/>
<dbReference type="AlphaFoldDB" id="A0A173Y5L1"/>
<feature type="transmembrane region" description="Helical" evidence="2">
    <location>
        <begin position="354"/>
        <end position="375"/>
    </location>
</feature>
<feature type="transmembrane region" description="Helical" evidence="2">
    <location>
        <begin position="382"/>
        <end position="401"/>
    </location>
</feature>
<feature type="transmembrane region" description="Helical" evidence="2">
    <location>
        <begin position="444"/>
        <end position="462"/>
    </location>
</feature>
<feature type="transmembrane region" description="Helical" evidence="2">
    <location>
        <begin position="132"/>
        <end position="151"/>
    </location>
</feature>
<feature type="transmembrane region" description="Helical" evidence="2">
    <location>
        <begin position="413"/>
        <end position="437"/>
    </location>
</feature>
<keyword evidence="2" id="KW-0472">Membrane</keyword>
<protein>
    <submittedName>
        <fullName evidence="3">Uncharacterized protein</fullName>
    </submittedName>
</protein>
<feature type="transmembrane region" description="Helical" evidence="2">
    <location>
        <begin position="309"/>
        <end position="334"/>
    </location>
</feature>